<protein>
    <submittedName>
        <fullName evidence="3">Uncharacterized protein YndB with AHSA1/START domain</fullName>
    </submittedName>
</protein>
<name>A0A7W0HU28_9ACTN</name>
<reference evidence="3 4" key="1">
    <citation type="submission" date="2020-07" db="EMBL/GenBank/DDBJ databases">
        <title>Genomic Encyclopedia of Type Strains, Phase IV (KMG-IV): sequencing the most valuable type-strain genomes for metagenomic binning, comparative biology and taxonomic classification.</title>
        <authorList>
            <person name="Goeker M."/>
        </authorList>
    </citation>
    <scope>NUCLEOTIDE SEQUENCE [LARGE SCALE GENOMIC DNA]</scope>
    <source>
        <strain evidence="3 4">DSM 45533</strain>
    </source>
</reference>
<keyword evidence="4" id="KW-1185">Reference proteome</keyword>
<dbReference type="RefSeq" id="WP_181614296.1">
    <property type="nucleotide sequence ID" value="NZ_BAABAM010000019.1"/>
</dbReference>
<dbReference type="EMBL" id="JACDUR010000007">
    <property type="protein sequence ID" value="MBA2895567.1"/>
    <property type="molecule type" value="Genomic_DNA"/>
</dbReference>
<accession>A0A7W0HU28</accession>
<feature type="domain" description="Activator of Hsp90 ATPase homologue 1/2-like C-terminal" evidence="2">
    <location>
        <begin position="12"/>
        <end position="128"/>
    </location>
</feature>
<dbReference type="InterPro" id="IPR023393">
    <property type="entry name" value="START-like_dom_sf"/>
</dbReference>
<evidence type="ECO:0000313" key="4">
    <source>
        <dbReference type="Proteomes" id="UP000530928"/>
    </source>
</evidence>
<dbReference type="CDD" id="cd07814">
    <property type="entry name" value="SRPBCC_CalC_Aha1-like"/>
    <property type="match status" value="1"/>
</dbReference>
<gene>
    <name evidence="3" type="ORF">HNR30_006953</name>
</gene>
<dbReference type="Proteomes" id="UP000530928">
    <property type="component" value="Unassembled WGS sequence"/>
</dbReference>
<evidence type="ECO:0000313" key="3">
    <source>
        <dbReference type="EMBL" id="MBA2895567.1"/>
    </source>
</evidence>
<comment type="similarity">
    <text evidence="1">Belongs to the AHA1 family.</text>
</comment>
<dbReference type="Pfam" id="PF08327">
    <property type="entry name" value="AHSA1"/>
    <property type="match status" value="1"/>
</dbReference>
<proteinExistence type="inferred from homology"/>
<evidence type="ECO:0000256" key="1">
    <source>
        <dbReference type="ARBA" id="ARBA00006817"/>
    </source>
</evidence>
<dbReference type="AlphaFoldDB" id="A0A7W0HU28"/>
<organism evidence="3 4">
    <name type="scientific">Nonomuraea soli</name>
    <dbReference type="NCBI Taxonomy" id="1032476"/>
    <lineage>
        <taxon>Bacteria</taxon>
        <taxon>Bacillati</taxon>
        <taxon>Actinomycetota</taxon>
        <taxon>Actinomycetes</taxon>
        <taxon>Streptosporangiales</taxon>
        <taxon>Streptosporangiaceae</taxon>
        <taxon>Nonomuraea</taxon>
    </lineage>
</organism>
<comment type="caution">
    <text evidence="3">The sequence shown here is derived from an EMBL/GenBank/DDBJ whole genome shotgun (WGS) entry which is preliminary data.</text>
</comment>
<dbReference type="InterPro" id="IPR013538">
    <property type="entry name" value="ASHA1/2-like_C"/>
</dbReference>
<dbReference type="Gene3D" id="3.30.530.20">
    <property type="match status" value="1"/>
</dbReference>
<evidence type="ECO:0000259" key="2">
    <source>
        <dbReference type="Pfam" id="PF08327"/>
    </source>
</evidence>
<dbReference type="SUPFAM" id="SSF55961">
    <property type="entry name" value="Bet v1-like"/>
    <property type="match status" value="1"/>
</dbReference>
<sequence>MSDVARISRTIAAPPSEVFADWVSKSRLESWLWPEPLVQINPVVGGYFHFKDTMYGIAAEGMFEEVVPAKRLAFTWRWIEDESTSAVVVSFDDNGDGSTTVTVAHTGAPHERVHHEEGWASCLDRLEAQHR</sequence>